<evidence type="ECO:0000313" key="1">
    <source>
        <dbReference type="EMBL" id="EUC27125.1"/>
    </source>
</evidence>
<proteinExistence type="predicted"/>
<dbReference type="Proteomes" id="UP000053841">
    <property type="component" value="Unassembled WGS sequence"/>
</dbReference>
<dbReference type="EMBL" id="KI964998">
    <property type="protein sequence ID" value="EUC27125.1"/>
    <property type="molecule type" value="Genomic_DNA"/>
</dbReference>
<dbReference type="AlphaFoldDB" id="W6XPC3"/>
<name>W6XPC3_COCC2</name>
<protein>
    <submittedName>
        <fullName evidence="1">Uncharacterized protein</fullName>
    </submittedName>
</protein>
<keyword evidence="2" id="KW-1185">Reference proteome</keyword>
<dbReference type="OrthoDB" id="3778619at2759"/>
<sequence>MNTHALRGTQSSNSDILSQQLELLCYSNSRSIHNWLSKSRRRSIRDEIVSVEVNVEALHIAEGSEGEQNMEDIGNTCTAKHLPSELRMLKQPDLTVLPSTTSAHR</sequence>
<dbReference type="GeneID" id="19149628"/>
<accession>W6XPC3</accession>
<reference evidence="1 2" key="1">
    <citation type="journal article" date="2013" name="PLoS Genet.">
        <title>Comparative genome structure, secondary metabolite, and effector coding capacity across Cochliobolus pathogens.</title>
        <authorList>
            <person name="Condon B.J."/>
            <person name="Leng Y."/>
            <person name="Wu D."/>
            <person name="Bushley K.E."/>
            <person name="Ohm R.A."/>
            <person name="Otillar R."/>
            <person name="Martin J."/>
            <person name="Schackwitz W."/>
            <person name="Grimwood J."/>
            <person name="MohdZainudin N."/>
            <person name="Xue C."/>
            <person name="Wang R."/>
            <person name="Manning V.A."/>
            <person name="Dhillon B."/>
            <person name="Tu Z.J."/>
            <person name="Steffenson B.J."/>
            <person name="Salamov A."/>
            <person name="Sun H."/>
            <person name="Lowry S."/>
            <person name="LaButti K."/>
            <person name="Han J."/>
            <person name="Copeland A."/>
            <person name="Lindquist E."/>
            <person name="Barry K."/>
            <person name="Schmutz J."/>
            <person name="Baker S.E."/>
            <person name="Ciuffetti L.M."/>
            <person name="Grigoriev I.V."/>
            <person name="Zhong S."/>
            <person name="Turgeon B.G."/>
        </authorList>
    </citation>
    <scope>NUCLEOTIDE SEQUENCE [LARGE SCALE GENOMIC DNA]</scope>
    <source>
        <strain evidence="1 2">26-R-13</strain>
    </source>
</reference>
<organism evidence="1 2">
    <name type="scientific">Cochliobolus carbonum (strain 26-R-13)</name>
    <name type="common">Maize leaf spot fungus</name>
    <name type="synonym">Bipolaris zeicola</name>
    <dbReference type="NCBI Taxonomy" id="930089"/>
    <lineage>
        <taxon>Eukaryota</taxon>
        <taxon>Fungi</taxon>
        <taxon>Dikarya</taxon>
        <taxon>Ascomycota</taxon>
        <taxon>Pezizomycotina</taxon>
        <taxon>Dothideomycetes</taxon>
        <taxon>Pleosporomycetidae</taxon>
        <taxon>Pleosporales</taxon>
        <taxon>Pleosporineae</taxon>
        <taxon>Pleosporaceae</taxon>
        <taxon>Bipolaris</taxon>
    </lineage>
</organism>
<dbReference type="HOGENOM" id="CLU_2236132_0_0_1"/>
<evidence type="ECO:0000313" key="2">
    <source>
        <dbReference type="Proteomes" id="UP000053841"/>
    </source>
</evidence>
<dbReference type="KEGG" id="bze:COCCADRAFT_42045"/>
<gene>
    <name evidence="1" type="ORF">COCCADRAFT_42045</name>
</gene>
<dbReference type="RefSeq" id="XP_007718568.1">
    <property type="nucleotide sequence ID" value="XM_007720378.1"/>
</dbReference>